<proteinExistence type="predicted"/>
<gene>
    <name evidence="2" type="ORF">C8261_04495</name>
</gene>
<name>A0A2T4IHN9_9RHOO</name>
<reference evidence="2 3" key="2">
    <citation type="submission" date="2018-04" db="EMBL/GenBank/DDBJ databases">
        <title>Thauera lacus sp. nov., isolated from an saline lake in Inner Mongolia, China.</title>
        <authorList>
            <person name="Liang Q.-Y."/>
        </authorList>
    </citation>
    <scope>NUCLEOTIDE SEQUENCE [LARGE SCALE GENOMIC DNA]</scope>
    <source>
        <strain evidence="2 3">D20</strain>
    </source>
</reference>
<protein>
    <recommendedName>
        <fullName evidence="1">N-acyl amino acid synthase FeeM catalytic core domain-containing protein</fullName>
    </recommendedName>
</protein>
<dbReference type="EMBL" id="PZKC01000003">
    <property type="protein sequence ID" value="PTD97277.1"/>
    <property type="molecule type" value="Genomic_DNA"/>
</dbReference>
<feature type="domain" description="N-acyl amino acid synthase FeeM catalytic core" evidence="1">
    <location>
        <begin position="56"/>
        <end position="215"/>
    </location>
</feature>
<dbReference type="RefSeq" id="WP_107492479.1">
    <property type="nucleotide sequence ID" value="NZ_PZKC01000003.1"/>
</dbReference>
<comment type="caution">
    <text evidence="2">The sequence shown here is derived from an EMBL/GenBank/DDBJ whole genome shotgun (WGS) entry which is preliminary data.</text>
</comment>
<dbReference type="SUPFAM" id="SSF55729">
    <property type="entry name" value="Acyl-CoA N-acyltransferases (Nat)"/>
    <property type="match status" value="1"/>
</dbReference>
<sequence length="431" mass="49118">MKKTLQRLSRSALRPLFSLLPARWRFAAYSRAIRCESRLSEKLVFKLAETREELDACFRLLHDAYVDAGFMQPDPSGLRVTVYHALPTTSTLLCRYGDRVVGTVSLIRESAMGFPMQRIFDLASVREAGGNVAEVSALAIDPRFRSASGRILLPLLKFMYDYATRLFDTRHLVICVNPRHIGFYESILCFRRLTQRTVAHYDFVNGAPAVGAHLDLGEALNVFRRRYDGLPPEKNLYRYFTAVHLPNIQLPHKRFYTTTDPVMTPALIDHFFNHRTQAFARLRLRELMLLHSIYDLAEFKSVLPPVPDDAPRSEMRRRTHRRFSVNCPATLSMRIMGLPRNYPLTVFECSASGFRARTTTALPTNSTGTATIELGDADRSVVKVTVLRLGSQDRHIALLRIDQADLAWRKFVSALGKARTHSELDEATRFV</sequence>
<evidence type="ECO:0000313" key="2">
    <source>
        <dbReference type="EMBL" id="PTD97277.1"/>
    </source>
</evidence>
<accession>A0A2T4IHN9</accession>
<organism evidence="2 3">
    <name type="scientific">Pseudothauera lacus</name>
    <dbReference type="NCBI Taxonomy" id="2136175"/>
    <lineage>
        <taxon>Bacteria</taxon>
        <taxon>Pseudomonadati</taxon>
        <taxon>Pseudomonadota</taxon>
        <taxon>Betaproteobacteria</taxon>
        <taxon>Rhodocyclales</taxon>
        <taxon>Zoogloeaceae</taxon>
        <taxon>Pseudothauera</taxon>
    </lineage>
</organism>
<dbReference type="Proteomes" id="UP000241193">
    <property type="component" value="Unassembled WGS sequence"/>
</dbReference>
<dbReference type="AlphaFoldDB" id="A0A2T4IHN9"/>
<evidence type="ECO:0000313" key="3">
    <source>
        <dbReference type="Proteomes" id="UP000241193"/>
    </source>
</evidence>
<dbReference type="InterPro" id="IPR054597">
    <property type="entry name" value="FeeM_cat"/>
</dbReference>
<dbReference type="Gene3D" id="3.40.630.30">
    <property type="match status" value="1"/>
</dbReference>
<keyword evidence="3" id="KW-1185">Reference proteome</keyword>
<dbReference type="InterPro" id="IPR016181">
    <property type="entry name" value="Acyl_CoA_acyltransferase"/>
</dbReference>
<reference evidence="2 3" key="1">
    <citation type="submission" date="2018-03" db="EMBL/GenBank/DDBJ databases">
        <authorList>
            <person name="Keele B.F."/>
        </authorList>
    </citation>
    <scope>NUCLEOTIDE SEQUENCE [LARGE SCALE GENOMIC DNA]</scope>
    <source>
        <strain evidence="2 3">D20</strain>
    </source>
</reference>
<dbReference type="OrthoDB" id="9783696at2"/>
<dbReference type="Pfam" id="PF21926">
    <property type="entry name" value="FeeM"/>
    <property type="match status" value="1"/>
</dbReference>
<evidence type="ECO:0000259" key="1">
    <source>
        <dbReference type="Pfam" id="PF21926"/>
    </source>
</evidence>